<dbReference type="EMBL" id="JAJJMB010014681">
    <property type="protein sequence ID" value="KAI3858918.1"/>
    <property type="molecule type" value="Genomic_DNA"/>
</dbReference>
<name>A0AAD4X7D9_9MAGN</name>
<feature type="compositionally biased region" description="Pro residues" evidence="1">
    <location>
        <begin position="32"/>
        <end position="41"/>
    </location>
</feature>
<comment type="caution">
    <text evidence="2">The sequence shown here is derived from an EMBL/GenBank/DDBJ whole genome shotgun (WGS) entry which is preliminary data.</text>
</comment>
<accession>A0AAD4X7D9</accession>
<organism evidence="2 3">
    <name type="scientific">Papaver atlanticum</name>
    <dbReference type="NCBI Taxonomy" id="357466"/>
    <lineage>
        <taxon>Eukaryota</taxon>
        <taxon>Viridiplantae</taxon>
        <taxon>Streptophyta</taxon>
        <taxon>Embryophyta</taxon>
        <taxon>Tracheophyta</taxon>
        <taxon>Spermatophyta</taxon>
        <taxon>Magnoliopsida</taxon>
        <taxon>Ranunculales</taxon>
        <taxon>Papaveraceae</taxon>
        <taxon>Papaveroideae</taxon>
        <taxon>Papaver</taxon>
    </lineage>
</organism>
<gene>
    <name evidence="2" type="ORF">MKW98_028651</name>
</gene>
<feature type="region of interest" description="Disordered" evidence="1">
    <location>
        <begin position="1"/>
        <end position="47"/>
    </location>
</feature>
<sequence length="267" mass="28028">HQRRKPGDLKDAHRTLMNRDRREAAARAQLQAPPPPPPPAPAINVDPTVPAAIHQGEAAPPLAAAAAMVSIVPAARDQGEAAPPPPPSAPALGIVSIVPTARDRGEAFLAHPPRTPPVSTGPLLAPSTCYCSTTVRNRDRGEADPTQTQAPPLTSEVSSIAMVSTVPTVDTRLTLGPALSCSGEQRRPILSVLEMLADVNRLPDARGVPLSRDIAAVSGGDSIGCPLGSDDSIRADLARPRALRTKYVQEEDEILTCIEKKLATRSD</sequence>
<evidence type="ECO:0000313" key="2">
    <source>
        <dbReference type="EMBL" id="KAI3858918.1"/>
    </source>
</evidence>
<feature type="non-terminal residue" evidence="2">
    <location>
        <position position="1"/>
    </location>
</feature>
<reference evidence="2" key="1">
    <citation type="submission" date="2022-04" db="EMBL/GenBank/DDBJ databases">
        <title>A functionally conserved STORR gene fusion in Papaver species that diverged 16.8 million years ago.</title>
        <authorList>
            <person name="Catania T."/>
        </authorList>
    </citation>
    <scope>NUCLEOTIDE SEQUENCE</scope>
    <source>
        <strain evidence="2">S-188037</strain>
    </source>
</reference>
<dbReference type="AlphaFoldDB" id="A0AAD4X7D9"/>
<dbReference type="Proteomes" id="UP001202328">
    <property type="component" value="Unassembled WGS sequence"/>
</dbReference>
<proteinExistence type="predicted"/>
<evidence type="ECO:0000313" key="3">
    <source>
        <dbReference type="Proteomes" id="UP001202328"/>
    </source>
</evidence>
<protein>
    <submittedName>
        <fullName evidence="2">Uncharacterized protein</fullName>
    </submittedName>
</protein>
<keyword evidence="3" id="KW-1185">Reference proteome</keyword>
<feature type="compositionally biased region" description="Basic and acidic residues" evidence="1">
    <location>
        <begin position="1"/>
        <end position="25"/>
    </location>
</feature>
<evidence type="ECO:0000256" key="1">
    <source>
        <dbReference type="SAM" id="MobiDB-lite"/>
    </source>
</evidence>